<name>A0A673SKN9_SURSU</name>
<dbReference type="Proteomes" id="UP000472268">
    <property type="component" value="Chromosome 1"/>
</dbReference>
<dbReference type="AlphaFoldDB" id="A0A673SKN9"/>
<keyword evidence="2" id="KW-1185">Reference proteome</keyword>
<accession>A0A673SKN9</accession>
<organism evidence="1 2">
    <name type="scientific">Suricata suricatta</name>
    <name type="common">Meerkat</name>
    <dbReference type="NCBI Taxonomy" id="37032"/>
    <lineage>
        <taxon>Eukaryota</taxon>
        <taxon>Metazoa</taxon>
        <taxon>Chordata</taxon>
        <taxon>Craniata</taxon>
        <taxon>Vertebrata</taxon>
        <taxon>Euteleostomi</taxon>
        <taxon>Mammalia</taxon>
        <taxon>Eutheria</taxon>
        <taxon>Laurasiatheria</taxon>
        <taxon>Carnivora</taxon>
        <taxon>Feliformia</taxon>
        <taxon>Herpestidae</taxon>
        <taxon>Suricata</taxon>
    </lineage>
</organism>
<reference evidence="1" key="3">
    <citation type="submission" date="2025-09" db="UniProtKB">
        <authorList>
            <consortium name="Ensembl"/>
        </authorList>
    </citation>
    <scope>IDENTIFICATION</scope>
</reference>
<protein>
    <submittedName>
        <fullName evidence="1">Uncharacterized protein</fullName>
    </submittedName>
</protein>
<dbReference type="Ensembl" id="ENSSSUT00005000670.1">
    <property type="protein sequence ID" value="ENSSSUP00005000547.1"/>
    <property type="gene ID" value="ENSSSUG00005000414.1"/>
</dbReference>
<sequence>MKLDINSFFVADYNTCTPVFIAAMSTIAKTWKDLPFEMPAMTDEWIQKMWCIYTMEHYSAMRRNGNLSFVTTWMELEGIMQSEISQRKTDAICFHTYVKSEKLNRRLWGKGKRKK</sequence>
<proteinExistence type="predicted"/>
<evidence type="ECO:0000313" key="1">
    <source>
        <dbReference type="Ensembl" id="ENSSSUP00005000547.1"/>
    </source>
</evidence>
<evidence type="ECO:0000313" key="2">
    <source>
        <dbReference type="Proteomes" id="UP000472268"/>
    </source>
</evidence>
<reference evidence="1" key="2">
    <citation type="submission" date="2025-08" db="UniProtKB">
        <authorList>
            <consortium name="Ensembl"/>
        </authorList>
    </citation>
    <scope>IDENTIFICATION</scope>
</reference>
<reference evidence="1 2" key="1">
    <citation type="submission" date="2019-05" db="EMBL/GenBank/DDBJ databases">
        <title>A Chromosome-scale Meerkat (S. suricatta) Genome Assembly.</title>
        <authorList>
            <person name="Dudchenko O."/>
            <person name="Lieberman Aiden E."/>
            <person name="Tung J."/>
            <person name="Barreiro L.B."/>
            <person name="Clutton-Brock T.H."/>
        </authorList>
    </citation>
    <scope>NUCLEOTIDE SEQUENCE [LARGE SCALE GENOMIC DNA]</scope>
</reference>